<dbReference type="EMBL" id="VTUX01000002">
    <property type="protein sequence ID" value="KAA1193251.1"/>
    <property type="molecule type" value="Genomic_DNA"/>
</dbReference>
<feature type="domain" description="HTH luxR-type" evidence="4">
    <location>
        <begin position="170"/>
        <end position="235"/>
    </location>
</feature>
<organism evidence="5 6">
    <name type="scientific">Pseudohalioglobus sediminis</name>
    <dbReference type="NCBI Taxonomy" id="2606449"/>
    <lineage>
        <taxon>Bacteria</taxon>
        <taxon>Pseudomonadati</taxon>
        <taxon>Pseudomonadota</taxon>
        <taxon>Gammaproteobacteria</taxon>
        <taxon>Cellvibrionales</taxon>
        <taxon>Halieaceae</taxon>
        <taxon>Pseudohalioglobus</taxon>
    </lineage>
</organism>
<dbReference type="Proteomes" id="UP000323708">
    <property type="component" value="Unassembled WGS sequence"/>
</dbReference>
<evidence type="ECO:0000313" key="5">
    <source>
        <dbReference type="EMBL" id="KAA1193251.1"/>
    </source>
</evidence>
<name>A0A5B0X4N2_9GAMM</name>
<evidence type="ECO:0000259" key="4">
    <source>
        <dbReference type="PROSITE" id="PS50043"/>
    </source>
</evidence>
<accession>A0A5B0X4N2</accession>
<proteinExistence type="predicted"/>
<keyword evidence="6" id="KW-1185">Reference proteome</keyword>
<dbReference type="RefSeq" id="WP_149610358.1">
    <property type="nucleotide sequence ID" value="NZ_VTUX01000002.1"/>
</dbReference>
<gene>
    <name evidence="5" type="ORF">F0M18_05260</name>
</gene>
<sequence length="238" mass="25624">MTRDSYLLANPSARANPIGAGSIGSGDTEHYGDTVHKVLLAGRNQLLIEGLSALLESQTQFTVVGLFHDAESVPAQLRSSEPEIAILTGELPAKKCREPGDYLFAADSTAFVYLAPCDTKDVFGTKYDGFSALLSQECEFGELLTALQVILAGGIYISPIIRSNSSLIAAQKLPVPLSGRELQVLMHLAHGESSKQIARNLELSPKTVSTYRSRIMSKLDLHSAAELTSYAFRLGLVN</sequence>
<evidence type="ECO:0000256" key="3">
    <source>
        <dbReference type="ARBA" id="ARBA00023163"/>
    </source>
</evidence>
<dbReference type="GO" id="GO:0003677">
    <property type="term" value="F:DNA binding"/>
    <property type="evidence" value="ECO:0007669"/>
    <property type="project" value="UniProtKB-KW"/>
</dbReference>
<dbReference type="SUPFAM" id="SSF46894">
    <property type="entry name" value="C-terminal effector domain of the bipartite response regulators"/>
    <property type="match status" value="1"/>
</dbReference>
<dbReference type="AlphaFoldDB" id="A0A5B0X4N2"/>
<dbReference type="PROSITE" id="PS00622">
    <property type="entry name" value="HTH_LUXR_1"/>
    <property type="match status" value="1"/>
</dbReference>
<dbReference type="Gene3D" id="3.40.50.2300">
    <property type="match status" value="1"/>
</dbReference>
<dbReference type="InterPro" id="IPR000792">
    <property type="entry name" value="Tscrpt_reg_LuxR_C"/>
</dbReference>
<dbReference type="PRINTS" id="PR00038">
    <property type="entry name" value="HTHLUXR"/>
</dbReference>
<evidence type="ECO:0000256" key="2">
    <source>
        <dbReference type="ARBA" id="ARBA00023125"/>
    </source>
</evidence>
<reference evidence="5 6" key="1">
    <citation type="submission" date="2019-09" db="EMBL/GenBank/DDBJ databases">
        <authorList>
            <person name="Chen X.-Y."/>
        </authorList>
    </citation>
    <scope>NUCLEOTIDE SEQUENCE [LARGE SCALE GENOMIC DNA]</scope>
    <source>
        <strain evidence="5 6">NY5</strain>
    </source>
</reference>
<dbReference type="Pfam" id="PF00196">
    <property type="entry name" value="GerE"/>
    <property type="match status" value="1"/>
</dbReference>
<protein>
    <submittedName>
        <fullName evidence="5">Response regulator transcription factor</fullName>
    </submittedName>
</protein>
<dbReference type="CDD" id="cd06170">
    <property type="entry name" value="LuxR_C_like"/>
    <property type="match status" value="1"/>
</dbReference>
<evidence type="ECO:0000313" key="6">
    <source>
        <dbReference type="Proteomes" id="UP000323708"/>
    </source>
</evidence>
<evidence type="ECO:0000256" key="1">
    <source>
        <dbReference type="ARBA" id="ARBA00023015"/>
    </source>
</evidence>
<dbReference type="PANTHER" id="PTHR44688">
    <property type="entry name" value="DNA-BINDING TRANSCRIPTIONAL ACTIVATOR DEVR_DOSR"/>
    <property type="match status" value="1"/>
</dbReference>
<comment type="caution">
    <text evidence="5">The sequence shown here is derived from an EMBL/GenBank/DDBJ whole genome shotgun (WGS) entry which is preliminary data.</text>
</comment>
<keyword evidence="3" id="KW-0804">Transcription</keyword>
<dbReference type="PROSITE" id="PS50043">
    <property type="entry name" value="HTH_LUXR_2"/>
    <property type="match status" value="1"/>
</dbReference>
<keyword evidence="2" id="KW-0238">DNA-binding</keyword>
<dbReference type="SMART" id="SM00421">
    <property type="entry name" value="HTH_LUXR"/>
    <property type="match status" value="1"/>
</dbReference>
<dbReference type="PANTHER" id="PTHR44688:SF16">
    <property type="entry name" value="DNA-BINDING TRANSCRIPTIONAL ACTIVATOR DEVR_DOSR"/>
    <property type="match status" value="1"/>
</dbReference>
<dbReference type="GO" id="GO:0006355">
    <property type="term" value="P:regulation of DNA-templated transcription"/>
    <property type="evidence" value="ECO:0007669"/>
    <property type="project" value="InterPro"/>
</dbReference>
<dbReference type="InterPro" id="IPR016032">
    <property type="entry name" value="Sig_transdc_resp-reg_C-effctor"/>
</dbReference>
<keyword evidence="1" id="KW-0805">Transcription regulation</keyword>